<feature type="region of interest" description="Disordered" evidence="1">
    <location>
        <begin position="1"/>
        <end position="39"/>
    </location>
</feature>
<organism evidence="2 3">
    <name type="scientific">Phytophthora cactorum</name>
    <dbReference type="NCBI Taxonomy" id="29920"/>
    <lineage>
        <taxon>Eukaryota</taxon>
        <taxon>Sar</taxon>
        <taxon>Stramenopiles</taxon>
        <taxon>Oomycota</taxon>
        <taxon>Peronosporomycetes</taxon>
        <taxon>Peronosporales</taxon>
        <taxon>Peronosporaceae</taxon>
        <taxon>Phytophthora</taxon>
    </lineage>
</organism>
<feature type="compositionally biased region" description="Polar residues" evidence="1">
    <location>
        <begin position="76"/>
        <end position="93"/>
    </location>
</feature>
<feature type="region of interest" description="Disordered" evidence="1">
    <location>
        <begin position="62"/>
        <end position="106"/>
    </location>
</feature>
<sequence length="120" mass="12417">MAPPKPAGKGSGSTPTASSSPGQPGSPTSTEDPRASVRSLSNRVHTLIIQLQDVVAARDVAQTEHDESRRNYGIQLASSQRTRSASFGGSSTIKPWRSKVGSAQRAPAIGICARSSSADS</sequence>
<evidence type="ECO:0000313" key="2">
    <source>
        <dbReference type="EMBL" id="KAG2917088.1"/>
    </source>
</evidence>
<proteinExistence type="predicted"/>
<comment type="caution">
    <text evidence="2">The sequence shown here is derived from an EMBL/GenBank/DDBJ whole genome shotgun (WGS) entry which is preliminary data.</text>
</comment>
<accession>A0A8T1CCX3</accession>
<feature type="compositionally biased region" description="Low complexity" evidence="1">
    <location>
        <begin position="12"/>
        <end position="30"/>
    </location>
</feature>
<reference evidence="2" key="1">
    <citation type="submission" date="2018-10" db="EMBL/GenBank/DDBJ databases">
        <title>Effector identification in a new, highly contiguous assembly of the strawberry crown rot pathogen Phytophthora cactorum.</title>
        <authorList>
            <person name="Armitage A.D."/>
            <person name="Nellist C.F."/>
            <person name="Bates H."/>
            <person name="Vickerstaff R.J."/>
            <person name="Harrison R.J."/>
        </authorList>
    </citation>
    <scope>NUCLEOTIDE SEQUENCE</scope>
    <source>
        <strain evidence="2">4040</strain>
    </source>
</reference>
<dbReference type="VEuPathDB" id="FungiDB:PC110_g15168"/>
<dbReference type="AlphaFoldDB" id="A0A8T1CCX3"/>
<dbReference type="Proteomes" id="UP000736787">
    <property type="component" value="Unassembled WGS sequence"/>
</dbReference>
<name>A0A8T1CCX3_9STRA</name>
<dbReference type="EMBL" id="RCMK01000667">
    <property type="protein sequence ID" value="KAG2917088.1"/>
    <property type="molecule type" value="Genomic_DNA"/>
</dbReference>
<evidence type="ECO:0000256" key="1">
    <source>
        <dbReference type="SAM" id="MobiDB-lite"/>
    </source>
</evidence>
<gene>
    <name evidence="2" type="ORF">PC117_g17552</name>
</gene>
<protein>
    <submittedName>
        <fullName evidence="2">Uncharacterized protein</fullName>
    </submittedName>
</protein>
<evidence type="ECO:0000313" key="3">
    <source>
        <dbReference type="Proteomes" id="UP000736787"/>
    </source>
</evidence>